<keyword evidence="3" id="KW-1003">Cell membrane</keyword>
<protein>
    <recommendedName>
        <fullName evidence="8">Major facilitator superfamily (MFS) profile domain-containing protein</fullName>
    </recommendedName>
</protein>
<organism evidence="9">
    <name type="scientific">marine sediment metagenome</name>
    <dbReference type="NCBI Taxonomy" id="412755"/>
    <lineage>
        <taxon>unclassified sequences</taxon>
        <taxon>metagenomes</taxon>
        <taxon>ecological metagenomes</taxon>
    </lineage>
</organism>
<reference evidence="9" key="1">
    <citation type="journal article" date="2014" name="Front. Microbiol.">
        <title>High frequency of phylogenetically diverse reductive dehalogenase-homologous genes in deep subseafloor sedimentary metagenomes.</title>
        <authorList>
            <person name="Kawai M."/>
            <person name="Futagami T."/>
            <person name="Toyoda A."/>
            <person name="Takaki Y."/>
            <person name="Nishi S."/>
            <person name="Hori S."/>
            <person name="Arai W."/>
            <person name="Tsubouchi T."/>
            <person name="Morono Y."/>
            <person name="Uchiyama I."/>
            <person name="Ito T."/>
            <person name="Fujiyama A."/>
            <person name="Inagaki F."/>
            <person name="Takami H."/>
        </authorList>
    </citation>
    <scope>NUCLEOTIDE SEQUENCE</scope>
    <source>
        <strain evidence="9">Expedition CK06-06</strain>
    </source>
</reference>
<evidence type="ECO:0000313" key="9">
    <source>
        <dbReference type="EMBL" id="GAH56639.1"/>
    </source>
</evidence>
<comment type="subcellular location">
    <subcellularLocation>
        <location evidence="1">Cell membrane</location>
        <topology evidence="1">Multi-pass membrane protein</topology>
    </subcellularLocation>
</comment>
<evidence type="ECO:0000256" key="7">
    <source>
        <dbReference type="SAM" id="Phobius"/>
    </source>
</evidence>
<evidence type="ECO:0000256" key="4">
    <source>
        <dbReference type="ARBA" id="ARBA00022692"/>
    </source>
</evidence>
<feature type="transmembrane region" description="Helical" evidence="7">
    <location>
        <begin position="134"/>
        <end position="157"/>
    </location>
</feature>
<dbReference type="PROSITE" id="PS50850">
    <property type="entry name" value="MFS"/>
    <property type="match status" value="1"/>
</dbReference>
<dbReference type="Gene3D" id="1.20.1250.20">
    <property type="entry name" value="MFS general substrate transporter like domains"/>
    <property type="match status" value="1"/>
</dbReference>
<comment type="caution">
    <text evidence="9">The sequence shown here is derived from an EMBL/GenBank/DDBJ whole genome shotgun (WGS) entry which is preliminary data.</text>
</comment>
<proteinExistence type="predicted"/>
<gene>
    <name evidence="9" type="ORF">S03H2_40438</name>
</gene>
<keyword evidence="5 7" id="KW-1133">Transmembrane helix</keyword>
<feature type="transmembrane region" description="Helical" evidence="7">
    <location>
        <begin position="47"/>
        <end position="67"/>
    </location>
</feature>
<dbReference type="InterPro" id="IPR020846">
    <property type="entry name" value="MFS_dom"/>
</dbReference>
<dbReference type="SUPFAM" id="SSF103473">
    <property type="entry name" value="MFS general substrate transporter"/>
    <property type="match status" value="1"/>
</dbReference>
<dbReference type="InterPro" id="IPR011701">
    <property type="entry name" value="MFS"/>
</dbReference>
<dbReference type="AlphaFoldDB" id="X1HS27"/>
<feature type="transmembrane region" description="Helical" evidence="7">
    <location>
        <begin position="74"/>
        <end position="94"/>
    </location>
</feature>
<dbReference type="InterPro" id="IPR050171">
    <property type="entry name" value="MFS_Transporters"/>
</dbReference>
<evidence type="ECO:0000259" key="8">
    <source>
        <dbReference type="PROSITE" id="PS50850"/>
    </source>
</evidence>
<dbReference type="InterPro" id="IPR036259">
    <property type="entry name" value="MFS_trans_sf"/>
</dbReference>
<dbReference type="EMBL" id="BARU01025071">
    <property type="protein sequence ID" value="GAH56639.1"/>
    <property type="molecule type" value="Genomic_DNA"/>
</dbReference>
<feature type="transmembrane region" description="Helical" evidence="7">
    <location>
        <begin position="100"/>
        <end position="122"/>
    </location>
</feature>
<feature type="domain" description="Major facilitator superfamily (MFS) profile" evidence="8">
    <location>
        <begin position="10"/>
        <end position="162"/>
    </location>
</feature>
<dbReference type="PANTHER" id="PTHR23517">
    <property type="entry name" value="RESISTANCE PROTEIN MDTM, PUTATIVE-RELATED-RELATED"/>
    <property type="match status" value="1"/>
</dbReference>
<sequence>MFILPKIEKVTRDTTISHFLLMFGYKLFSIYFPLFLVARGMSLPEVGYTYLLIYLPIALFSPIVGFFNHKINPAVLATIGILGYGVYVLGMILIQNPQLFYFWQVLLGISAALFFASARAILMSSPLESYDRAFGWFYTAPFYAAAIAPVIGALFIWKFNFI</sequence>
<dbReference type="GO" id="GO:0005886">
    <property type="term" value="C:plasma membrane"/>
    <property type="evidence" value="ECO:0007669"/>
    <property type="project" value="UniProtKB-SubCell"/>
</dbReference>
<keyword evidence="4 7" id="KW-0812">Transmembrane</keyword>
<evidence type="ECO:0000256" key="1">
    <source>
        <dbReference type="ARBA" id="ARBA00004651"/>
    </source>
</evidence>
<dbReference type="GO" id="GO:0022857">
    <property type="term" value="F:transmembrane transporter activity"/>
    <property type="evidence" value="ECO:0007669"/>
    <property type="project" value="InterPro"/>
</dbReference>
<keyword evidence="6 7" id="KW-0472">Membrane</keyword>
<keyword evidence="2" id="KW-0813">Transport</keyword>
<evidence type="ECO:0000256" key="3">
    <source>
        <dbReference type="ARBA" id="ARBA00022475"/>
    </source>
</evidence>
<feature type="non-terminal residue" evidence="9">
    <location>
        <position position="162"/>
    </location>
</feature>
<evidence type="ECO:0000256" key="2">
    <source>
        <dbReference type="ARBA" id="ARBA00022448"/>
    </source>
</evidence>
<name>X1HS27_9ZZZZ</name>
<accession>X1HS27</accession>
<feature type="transmembrane region" description="Helical" evidence="7">
    <location>
        <begin position="20"/>
        <end position="41"/>
    </location>
</feature>
<evidence type="ECO:0000256" key="5">
    <source>
        <dbReference type="ARBA" id="ARBA00022989"/>
    </source>
</evidence>
<evidence type="ECO:0000256" key="6">
    <source>
        <dbReference type="ARBA" id="ARBA00023136"/>
    </source>
</evidence>
<dbReference type="Pfam" id="PF07690">
    <property type="entry name" value="MFS_1"/>
    <property type="match status" value="1"/>
</dbReference>